<sequence length="369" mass="38631">MDIEPIHPGTPPVGISAAALWLPGGVSKVSEAVEHRRIRARTARELGHEALPCADDVAAPDMAVHAARQALAAAGEPAAALDVVCHAWMYHQGHDLWSAPHYVARALGAAAALPFGMQQVCNGGAMGLDTVAAQLLHRGARPGPGKGQGQGLGLVTTGDRFVEPGFDRWAADYGVAYGDAGTAVLLRTPAGPRDPLLLRAVATAAAPGLEEMHRGADPLSDAARTLRDRVDMRATKRAYLKEHGDEPFRTANERCVREVVAGALHEAGLAADDPRIRCVVLPRFGLKTLEEGWRPVLADCVAAPAVDLGRDTGHLGAGDATASIAELVRDRVLAPGEYALVLSAGAGFTWSCLAVEATRAAGLTKETQR</sequence>
<evidence type="ECO:0000256" key="2">
    <source>
        <dbReference type="ARBA" id="ARBA00023315"/>
    </source>
</evidence>
<dbReference type="InterPro" id="IPR016039">
    <property type="entry name" value="Thiolase-like"/>
</dbReference>
<dbReference type="Pfam" id="PF08541">
    <property type="entry name" value="ACP_syn_III_C"/>
    <property type="match status" value="1"/>
</dbReference>
<dbReference type="Gene3D" id="3.40.47.10">
    <property type="match status" value="2"/>
</dbReference>
<dbReference type="PANTHER" id="PTHR34069">
    <property type="entry name" value="3-OXOACYL-[ACYL-CARRIER-PROTEIN] SYNTHASE 3"/>
    <property type="match status" value="1"/>
</dbReference>
<dbReference type="RefSeq" id="WP_229890850.1">
    <property type="nucleotide sequence ID" value="NZ_BNBD01000004.1"/>
</dbReference>
<evidence type="ECO:0000313" key="4">
    <source>
        <dbReference type="EMBL" id="GHF41973.1"/>
    </source>
</evidence>
<dbReference type="SUPFAM" id="SSF53901">
    <property type="entry name" value="Thiolase-like"/>
    <property type="match status" value="2"/>
</dbReference>
<dbReference type="AlphaFoldDB" id="A0A919B200"/>
<proteinExistence type="predicted"/>
<reference evidence="4" key="2">
    <citation type="submission" date="2020-09" db="EMBL/GenBank/DDBJ databases">
        <authorList>
            <person name="Sun Q."/>
            <person name="Ohkuma M."/>
        </authorList>
    </citation>
    <scope>NUCLEOTIDE SEQUENCE</scope>
    <source>
        <strain evidence="4">JCM 4059</strain>
    </source>
</reference>
<keyword evidence="5" id="KW-1185">Reference proteome</keyword>
<organism evidence="4 5">
    <name type="scientific">Streptomyces mashuensis</name>
    <dbReference type="NCBI Taxonomy" id="33904"/>
    <lineage>
        <taxon>Bacteria</taxon>
        <taxon>Bacillati</taxon>
        <taxon>Actinomycetota</taxon>
        <taxon>Actinomycetes</taxon>
        <taxon>Kitasatosporales</taxon>
        <taxon>Streptomycetaceae</taxon>
        <taxon>Streptomyces</taxon>
    </lineage>
</organism>
<gene>
    <name evidence="4" type="ORF">GCM10010218_23810</name>
</gene>
<accession>A0A919B200</accession>
<evidence type="ECO:0000256" key="1">
    <source>
        <dbReference type="ARBA" id="ARBA00022679"/>
    </source>
</evidence>
<evidence type="ECO:0000259" key="3">
    <source>
        <dbReference type="Pfam" id="PF08541"/>
    </source>
</evidence>
<name>A0A919B200_9ACTN</name>
<keyword evidence="1" id="KW-0808">Transferase</keyword>
<dbReference type="GO" id="GO:0016747">
    <property type="term" value="F:acyltransferase activity, transferring groups other than amino-acyl groups"/>
    <property type="evidence" value="ECO:0007669"/>
    <property type="project" value="UniProtKB-ARBA"/>
</dbReference>
<reference evidence="4" key="1">
    <citation type="journal article" date="2014" name="Int. J. Syst. Evol. Microbiol.">
        <title>Complete genome sequence of Corynebacterium casei LMG S-19264T (=DSM 44701T), isolated from a smear-ripened cheese.</title>
        <authorList>
            <consortium name="US DOE Joint Genome Institute (JGI-PGF)"/>
            <person name="Walter F."/>
            <person name="Albersmeier A."/>
            <person name="Kalinowski J."/>
            <person name="Ruckert C."/>
        </authorList>
    </citation>
    <scope>NUCLEOTIDE SEQUENCE</scope>
    <source>
        <strain evidence="4">JCM 4059</strain>
    </source>
</reference>
<comment type="caution">
    <text evidence="4">The sequence shown here is derived from an EMBL/GenBank/DDBJ whole genome shotgun (WGS) entry which is preliminary data.</text>
</comment>
<evidence type="ECO:0000313" key="5">
    <source>
        <dbReference type="Proteomes" id="UP000638313"/>
    </source>
</evidence>
<keyword evidence="2" id="KW-0012">Acyltransferase</keyword>
<dbReference type="EMBL" id="BNBD01000004">
    <property type="protein sequence ID" value="GHF41973.1"/>
    <property type="molecule type" value="Genomic_DNA"/>
</dbReference>
<protein>
    <recommendedName>
        <fullName evidence="3">Beta-ketoacyl-[acyl-carrier-protein] synthase III C-terminal domain-containing protein</fullName>
    </recommendedName>
</protein>
<dbReference type="Proteomes" id="UP000638313">
    <property type="component" value="Unassembled WGS sequence"/>
</dbReference>
<feature type="domain" description="Beta-ketoacyl-[acyl-carrier-protein] synthase III C-terminal" evidence="3">
    <location>
        <begin position="305"/>
        <end position="356"/>
    </location>
</feature>
<dbReference type="InterPro" id="IPR013747">
    <property type="entry name" value="ACP_syn_III_C"/>
</dbReference>
<dbReference type="PANTHER" id="PTHR34069:SF2">
    <property type="entry name" value="BETA-KETOACYL-[ACYL-CARRIER-PROTEIN] SYNTHASE III"/>
    <property type="match status" value="1"/>
</dbReference>
<dbReference type="GO" id="GO:0044550">
    <property type="term" value="P:secondary metabolite biosynthetic process"/>
    <property type="evidence" value="ECO:0007669"/>
    <property type="project" value="TreeGrafter"/>
</dbReference>